<dbReference type="EMBL" id="UFQS01003149">
    <property type="protein sequence ID" value="SSX15267.1"/>
    <property type="molecule type" value="Genomic_DNA"/>
</dbReference>
<evidence type="ECO:0000256" key="5">
    <source>
        <dbReference type="ARBA" id="ARBA00022976"/>
    </source>
</evidence>
<dbReference type="PANTHER" id="PTHR16318:SF0">
    <property type="entry name" value="GAMMA-SECRETASE SUBUNIT PEN-2"/>
    <property type="match status" value="1"/>
</dbReference>
<keyword evidence="4 8" id="KW-0812">Transmembrane</keyword>
<dbReference type="OMA" id="KLYLCKW"/>
<evidence type="ECO:0000313" key="9">
    <source>
        <dbReference type="EMBL" id="SSX11474.1"/>
    </source>
</evidence>
<dbReference type="GO" id="GO:0007220">
    <property type="term" value="P:Notch receptor processing"/>
    <property type="evidence" value="ECO:0007669"/>
    <property type="project" value="TreeGrafter"/>
</dbReference>
<dbReference type="VEuPathDB" id="VectorBase:CSON008296"/>
<sequence length="103" mass="12108">MDITKVPDDEKLRLCKWYFKVGFLALPFVWAVNFCWFFPIAFKRGTEMNDQQKSIRKYTIMSGIGAFLWLGAAIVWIAIFQRYRSEWGEFADNISFIIPLGKV</sequence>
<accession>A0A336LES5</accession>
<comment type="subcellular location">
    <subcellularLocation>
        <location evidence="1">Membrane</location>
        <topology evidence="1">Multi-pass membrane protein</topology>
    </subcellularLocation>
</comment>
<dbReference type="VEuPathDB" id="VectorBase:CSON003206"/>
<dbReference type="EMBL" id="UFQT01001567">
    <property type="protein sequence ID" value="SSX31041.1"/>
    <property type="molecule type" value="Genomic_DNA"/>
</dbReference>
<evidence type="ECO:0000256" key="7">
    <source>
        <dbReference type="ARBA" id="ARBA00023136"/>
    </source>
</evidence>
<dbReference type="GO" id="GO:0007219">
    <property type="term" value="P:Notch signaling pathway"/>
    <property type="evidence" value="ECO:0007669"/>
    <property type="project" value="UniProtKB-KW"/>
</dbReference>
<dbReference type="AlphaFoldDB" id="A0A336LES5"/>
<proteinExistence type="inferred from homology"/>
<evidence type="ECO:0000256" key="2">
    <source>
        <dbReference type="ARBA" id="ARBA00009607"/>
    </source>
</evidence>
<dbReference type="EMBL" id="UFQS01001567">
    <property type="protein sequence ID" value="SSX11474.1"/>
    <property type="molecule type" value="Genomic_DNA"/>
</dbReference>
<keyword evidence="5" id="KW-0914">Notch signaling pathway</keyword>
<dbReference type="Pfam" id="PF10251">
    <property type="entry name" value="PEN-2"/>
    <property type="match status" value="1"/>
</dbReference>
<evidence type="ECO:0000313" key="11">
    <source>
        <dbReference type="EMBL" id="SSX31041.1"/>
    </source>
</evidence>
<dbReference type="InterPro" id="IPR019379">
    <property type="entry name" value="Gamma_Secretase_Asp_P_PEN2"/>
</dbReference>
<evidence type="ECO:0000256" key="8">
    <source>
        <dbReference type="SAM" id="Phobius"/>
    </source>
</evidence>
<feature type="transmembrane region" description="Helical" evidence="8">
    <location>
        <begin position="58"/>
        <end position="79"/>
    </location>
</feature>
<evidence type="ECO:0000256" key="1">
    <source>
        <dbReference type="ARBA" id="ARBA00004141"/>
    </source>
</evidence>
<evidence type="ECO:0000256" key="4">
    <source>
        <dbReference type="ARBA" id="ARBA00022692"/>
    </source>
</evidence>
<reference evidence="11" key="2">
    <citation type="submission" date="2018-07" db="EMBL/GenBank/DDBJ databases">
        <authorList>
            <person name="Quirk P.G."/>
            <person name="Krulwich T.A."/>
        </authorList>
    </citation>
    <scope>NUCLEOTIDE SEQUENCE</scope>
</reference>
<evidence type="ECO:0000313" key="10">
    <source>
        <dbReference type="EMBL" id="SSX15267.1"/>
    </source>
</evidence>
<reference evidence="10" key="1">
    <citation type="submission" date="2018-04" db="EMBL/GenBank/DDBJ databases">
        <authorList>
            <person name="Go L.Y."/>
            <person name="Mitchell J.A."/>
        </authorList>
    </citation>
    <scope>NUCLEOTIDE SEQUENCE</scope>
    <source>
        <tissue evidence="10">Whole organism</tissue>
    </source>
</reference>
<protein>
    <recommendedName>
        <fullName evidence="3">Gamma-secretase subunit PEN-2</fullName>
    </recommendedName>
</protein>
<name>A0A336LES5_CULSO</name>
<keyword evidence="7 8" id="KW-0472">Membrane</keyword>
<dbReference type="EMBL" id="UFQT01003149">
    <property type="protein sequence ID" value="SSX34642.1"/>
    <property type="molecule type" value="Genomic_DNA"/>
</dbReference>
<comment type="similarity">
    <text evidence="2">Belongs to the PEN-2 family.</text>
</comment>
<keyword evidence="6 8" id="KW-1133">Transmembrane helix</keyword>
<feature type="transmembrane region" description="Helical" evidence="8">
    <location>
        <begin position="17"/>
        <end position="38"/>
    </location>
</feature>
<gene>
    <name evidence="10" type="primary">CSON008296</name>
    <name evidence="9" type="synonym">CSON003206</name>
</gene>
<evidence type="ECO:0000256" key="6">
    <source>
        <dbReference type="ARBA" id="ARBA00022989"/>
    </source>
</evidence>
<dbReference type="PANTHER" id="PTHR16318">
    <property type="entry name" value="GAMMA-SECRETASE SUBUNIT PEN-2"/>
    <property type="match status" value="1"/>
</dbReference>
<dbReference type="GO" id="GO:0070765">
    <property type="term" value="C:gamma-secretase complex"/>
    <property type="evidence" value="ECO:0007669"/>
    <property type="project" value="TreeGrafter"/>
</dbReference>
<organism evidence="10">
    <name type="scientific">Culicoides sonorensis</name>
    <name type="common">Biting midge</name>
    <dbReference type="NCBI Taxonomy" id="179676"/>
    <lineage>
        <taxon>Eukaryota</taxon>
        <taxon>Metazoa</taxon>
        <taxon>Ecdysozoa</taxon>
        <taxon>Arthropoda</taxon>
        <taxon>Hexapoda</taxon>
        <taxon>Insecta</taxon>
        <taxon>Pterygota</taxon>
        <taxon>Neoptera</taxon>
        <taxon>Endopterygota</taxon>
        <taxon>Diptera</taxon>
        <taxon>Nematocera</taxon>
        <taxon>Chironomoidea</taxon>
        <taxon>Ceratopogonidae</taxon>
        <taxon>Ceratopogoninae</taxon>
        <taxon>Culicoides</taxon>
        <taxon>Monoculicoides</taxon>
    </lineage>
</organism>
<evidence type="ECO:0000256" key="3">
    <source>
        <dbReference type="ARBA" id="ARBA00018306"/>
    </source>
</evidence>